<evidence type="ECO:0000313" key="8">
    <source>
        <dbReference type="Proteomes" id="UP001179952"/>
    </source>
</evidence>
<dbReference type="Pfam" id="PF08541">
    <property type="entry name" value="ACP_syn_III_C"/>
    <property type="match status" value="1"/>
</dbReference>
<protein>
    <recommendedName>
        <fullName evidence="4">3-ketoacyl-CoA synthase</fullName>
        <ecNumber evidence="4">2.3.1.-</ecNumber>
    </recommendedName>
</protein>
<keyword evidence="8" id="KW-1185">Reference proteome</keyword>
<dbReference type="InterPro" id="IPR013747">
    <property type="entry name" value="ACP_syn_III_C"/>
</dbReference>
<dbReference type="Proteomes" id="UP001179952">
    <property type="component" value="Unassembled WGS sequence"/>
</dbReference>
<dbReference type="EC" id="2.3.1.-" evidence="4"/>
<dbReference type="AlphaFoldDB" id="A0AAV9BU71"/>
<gene>
    <name evidence="7" type="ORF">QJS04_geneDACA019745</name>
</gene>
<evidence type="ECO:0000256" key="2">
    <source>
        <dbReference type="ARBA" id="ARBA00022679"/>
    </source>
</evidence>
<dbReference type="PIRSF" id="PIRSF036417">
    <property type="entry name" value="3-ktacl-CoA_syn"/>
    <property type="match status" value="1"/>
</dbReference>
<dbReference type="InterPro" id="IPR016039">
    <property type="entry name" value="Thiolase-like"/>
</dbReference>
<dbReference type="EMBL" id="JAUJYN010000001">
    <property type="protein sequence ID" value="KAK1279682.1"/>
    <property type="molecule type" value="Genomic_DNA"/>
</dbReference>
<evidence type="ECO:0000256" key="4">
    <source>
        <dbReference type="PIRNR" id="PIRNR036417"/>
    </source>
</evidence>
<evidence type="ECO:0000259" key="5">
    <source>
        <dbReference type="Pfam" id="PF08392"/>
    </source>
</evidence>
<dbReference type="GO" id="GO:0016747">
    <property type="term" value="F:acyltransferase activity, transferring groups other than amino-acyl groups"/>
    <property type="evidence" value="ECO:0007669"/>
    <property type="project" value="InterPro"/>
</dbReference>
<feature type="domain" description="Beta-ketoacyl-[acyl-carrier-protein] synthase III C-terminal" evidence="6">
    <location>
        <begin position="304"/>
        <end position="387"/>
    </location>
</feature>
<evidence type="ECO:0000313" key="7">
    <source>
        <dbReference type="EMBL" id="KAK1279682.1"/>
    </source>
</evidence>
<name>A0AAV9BU71_ACOGR</name>
<dbReference type="GO" id="GO:0006633">
    <property type="term" value="P:fatty acid biosynthetic process"/>
    <property type="evidence" value="ECO:0007669"/>
    <property type="project" value="InterPro"/>
</dbReference>
<accession>A0AAV9BU71</accession>
<comment type="similarity">
    <text evidence="1 4">Belongs to the thiolase-like superfamily. Chalcone/stilbene synthases family.</text>
</comment>
<comment type="caution">
    <text evidence="7">The sequence shown here is derived from an EMBL/GenBank/DDBJ whole genome shotgun (WGS) entry which is preliminary data.</text>
</comment>
<organism evidence="7 8">
    <name type="scientific">Acorus gramineus</name>
    <name type="common">Dwarf sweet flag</name>
    <dbReference type="NCBI Taxonomy" id="55184"/>
    <lineage>
        <taxon>Eukaryota</taxon>
        <taxon>Viridiplantae</taxon>
        <taxon>Streptophyta</taxon>
        <taxon>Embryophyta</taxon>
        <taxon>Tracheophyta</taxon>
        <taxon>Spermatophyta</taxon>
        <taxon>Magnoliopsida</taxon>
        <taxon>Liliopsida</taxon>
        <taxon>Acoraceae</taxon>
        <taxon>Acorus</taxon>
    </lineage>
</organism>
<comment type="pathway">
    <text evidence="4">Lipid metabolism; fatty acid biosynthesis.</text>
</comment>
<keyword evidence="2 4" id="KW-0808">Transferase</keyword>
<reference evidence="7" key="1">
    <citation type="journal article" date="2023" name="Nat. Commun.">
        <title>Diploid and tetraploid genomes of Acorus and the evolution of monocots.</title>
        <authorList>
            <person name="Ma L."/>
            <person name="Liu K.W."/>
            <person name="Li Z."/>
            <person name="Hsiao Y.Y."/>
            <person name="Qi Y."/>
            <person name="Fu T."/>
            <person name="Tang G.D."/>
            <person name="Zhang D."/>
            <person name="Sun W.H."/>
            <person name="Liu D.K."/>
            <person name="Li Y."/>
            <person name="Chen G.Z."/>
            <person name="Liu X.D."/>
            <person name="Liao X.Y."/>
            <person name="Jiang Y.T."/>
            <person name="Yu X."/>
            <person name="Hao Y."/>
            <person name="Huang J."/>
            <person name="Zhao X.W."/>
            <person name="Ke S."/>
            <person name="Chen Y.Y."/>
            <person name="Wu W.L."/>
            <person name="Hsu J.L."/>
            <person name="Lin Y.F."/>
            <person name="Huang M.D."/>
            <person name="Li C.Y."/>
            <person name="Huang L."/>
            <person name="Wang Z.W."/>
            <person name="Zhao X."/>
            <person name="Zhong W.Y."/>
            <person name="Peng D.H."/>
            <person name="Ahmad S."/>
            <person name="Lan S."/>
            <person name="Zhang J.S."/>
            <person name="Tsai W.C."/>
            <person name="Van de Peer Y."/>
            <person name="Liu Z.J."/>
        </authorList>
    </citation>
    <scope>NUCLEOTIDE SEQUENCE</scope>
    <source>
        <strain evidence="7">SCP</strain>
    </source>
</reference>
<dbReference type="Gene3D" id="3.40.47.10">
    <property type="match status" value="1"/>
</dbReference>
<feature type="domain" description="FAE" evidence="5">
    <location>
        <begin position="28"/>
        <end position="253"/>
    </location>
</feature>
<reference evidence="7" key="2">
    <citation type="submission" date="2023-06" db="EMBL/GenBank/DDBJ databases">
        <authorList>
            <person name="Ma L."/>
            <person name="Liu K.-W."/>
            <person name="Li Z."/>
            <person name="Hsiao Y.-Y."/>
            <person name="Qi Y."/>
            <person name="Fu T."/>
            <person name="Tang G."/>
            <person name="Zhang D."/>
            <person name="Sun W.-H."/>
            <person name="Liu D.-K."/>
            <person name="Li Y."/>
            <person name="Chen G.-Z."/>
            <person name="Liu X.-D."/>
            <person name="Liao X.-Y."/>
            <person name="Jiang Y.-T."/>
            <person name="Yu X."/>
            <person name="Hao Y."/>
            <person name="Huang J."/>
            <person name="Zhao X.-W."/>
            <person name="Ke S."/>
            <person name="Chen Y.-Y."/>
            <person name="Wu W.-L."/>
            <person name="Hsu J.-L."/>
            <person name="Lin Y.-F."/>
            <person name="Huang M.-D."/>
            <person name="Li C.-Y."/>
            <person name="Huang L."/>
            <person name="Wang Z.-W."/>
            <person name="Zhao X."/>
            <person name="Zhong W.-Y."/>
            <person name="Peng D.-H."/>
            <person name="Ahmad S."/>
            <person name="Lan S."/>
            <person name="Zhang J.-S."/>
            <person name="Tsai W.-C."/>
            <person name="Van De Peer Y."/>
            <person name="Liu Z.-J."/>
        </authorList>
    </citation>
    <scope>NUCLEOTIDE SEQUENCE</scope>
    <source>
        <strain evidence="7">SCP</strain>
        <tissue evidence="7">Leaves</tissue>
    </source>
</reference>
<dbReference type="PANTHER" id="PTHR31561">
    <property type="entry name" value="3-KETOACYL-COA SYNTHASE"/>
    <property type="match status" value="1"/>
</dbReference>
<evidence type="ECO:0000259" key="6">
    <source>
        <dbReference type="Pfam" id="PF08541"/>
    </source>
</evidence>
<sequence>MDPLQPTLKTAFFTHLRPISDGLRDGDDFACHKPSDSDRAPTATCLEHYALYDGLAPASVTFLTKILERSGIGPESCVPDATHVLPPDESLRAARAEMESVLFDAVADLFERTRSVADPRDVAVIVSNCSLTCPTPSIAAMVANRFKMGSDVRCYSLAGMGCGAGLLAVDLAREVLGGMKGEGLALVLSMEGIAGNGYTGGTKSMLLTNCLFRMGGAAVLLSNRERDRSVSKYMLRRLVRTHLGSQNRAYRDILSVAGDALRANIATLGPLILPYSEQFKYAWSIIRRKILQSPTTAYVPDFKKAVEHFCIHAGGRAVIDAIEERLGLSEADVEASKMTLYRFGNTSSSSVWYELCYLEAKGRVRRGDRVWQIGFGSGFKCNSAVWECMSDLEPRPRNAWSDRIHLYPVQLTGNNLRTTDLAANKIECTCTL</sequence>
<dbReference type="Pfam" id="PF08392">
    <property type="entry name" value="FAE1_CUT1_RppA"/>
    <property type="match status" value="1"/>
</dbReference>
<dbReference type="SUPFAM" id="SSF53901">
    <property type="entry name" value="Thiolase-like"/>
    <property type="match status" value="1"/>
</dbReference>
<proteinExistence type="inferred from homology"/>
<evidence type="ECO:0000256" key="3">
    <source>
        <dbReference type="ARBA" id="ARBA00023315"/>
    </source>
</evidence>
<dbReference type="InterPro" id="IPR013601">
    <property type="entry name" value="FAE1_typ3_polyketide_synth"/>
</dbReference>
<keyword evidence="3 4" id="KW-0012">Acyltransferase</keyword>
<dbReference type="InterPro" id="IPR012392">
    <property type="entry name" value="3-ktacl-CoA_syn"/>
</dbReference>
<dbReference type="GO" id="GO:0016020">
    <property type="term" value="C:membrane"/>
    <property type="evidence" value="ECO:0007669"/>
    <property type="project" value="InterPro"/>
</dbReference>
<dbReference type="CDD" id="cd00831">
    <property type="entry name" value="CHS_like"/>
    <property type="match status" value="1"/>
</dbReference>
<evidence type="ECO:0000256" key="1">
    <source>
        <dbReference type="ARBA" id="ARBA00005531"/>
    </source>
</evidence>